<dbReference type="GO" id="GO:0008658">
    <property type="term" value="F:penicillin binding"/>
    <property type="evidence" value="ECO:0007669"/>
    <property type="project" value="InterPro"/>
</dbReference>
<dbReference type="FunFam" id="1.10.3810.10:FF:000001">
    <property type="entry name" value="Penicillin-binding protein 1A"/>
    <property type="match status" value="1"/>
</dbReference>
<evidence type="ECO:0000256" key="10">
    <source>
        <dbReference type="ARBA" id="ARBA00023268"/>
    </source>
</evidence>
<dbReference type="PANTHER" id="PTHR32282:SF34">
    <property type="entry name" value="PENICILLIN-BINDING PROTEIN 1A"/>
    <property type="match status" value="1"/>
</dbReference>
<dbReference type="GO" id="GO:0071555">
    <property type="term" value="P:cell wall organization"/>
    <property type="evidence" value="ECO:0007669"/>
    <property type="project" value="UniProtKB-KW"/>
</dbReference>
<evidence type="ECO:0000256" key="3">
    <source>
        <dbReference type="ARBA" id="ARBA00022645"/>
    </source>
</evidence>
<dbReference type="InterPro" id="IPR023346">
    <property type="entry name" value="Lysozyme-like_dom_sf"/>
</dbReference>
<gene>
    <name evidence="16" type="ORF">CSO01_36080</name>
</gene>
<evidence type="ECO:0000256" key="6">
    <source>
        <dbReference type="ARBA" id="ARBA00022679"/>
    </source>
</evidence>
<keyword evidence="3" id="KW-0121">Carboxypeptidase</keyword>
<dbReference type="InterPro" id="IPR005543">
    <property type="entry name" value="PASTA_dom"/>
</dbReference>
<dbReference type="GO" id="GO:0008360">
    <property type="term" value="P:regulation of cell shape"/>
    <property type="evidence" value="ECO:0007669"/>
    <property type="project" value="UniProtKB-KW"/>
</dbReference>
<dbReference type="GO" id="GO:0008955">
    <property type="term" value="F:peptidoglycan glycosyltransferase activity"/>
    <property type="evidence" value="ECO:0007669"/>
    <property type="project" value="UniProtKB-EC"/>
</dbReference>
<feature type="compositionally biased region" description="Basic and acidic residues" evidence="14">
    <location>
        <begin position="23"/>
        <end position="32"/>
    </location>
</feature>
<dbReference type="Gene3D" id="3.30.10.20">
    <property type="match status" value="1"/>
</dbReference>
<comment type="similarity">
    <text evidence="1">In the C-terminal section; belongs to the transpeptidase family.</text>
</comment>
<protein>
    <recommendedName>
        <fullName evidence="15">PASTA domain-containing protein</fullName>
    </recommendedName>
</protein>
<proteinExistence type="inferred from homology"/>
<comment type="catalytic activity">
    <reaction evidence="13">
        <text>[GlcNAc-(1-&gt;4)-Mur2Ac(oyl-L-Ala-gamma-D-Glu-L-Lys-D-Ala-D-Ala)](n)-di-trans,octa-cis-undecaprenyl diphosphate + beta-D-GlcNAc-(1-&gt;4)-Mur2Ac(oyl-L-Ala-gamma-D-Glu-L-Lys-D-Ala-D-Ala)-di-trans,octa-cis-undecaprenyl diphosphate = [GlcNAc-(1-&gt;4)-Mur2Ac(oyl-L-Ala-gamma-D-Glu-L-Lys-D-Ala-D-Ala)](n+1)-di-trans,octa-cis-undecaprenyl diphosphate + di-trans,octa-cis-undecaprenyl diphosphate + H(+)</text>
        <dbReference type="Rhea" id="RHEA:23708"/>
        <dbReference type="Rhea" id="RHEA-COMP:9602"/>
        <dbReference type="Rhea" id="RHEA-COMP:9603"/>
        <dbReference type="ChEBI" id="CHEBI:15378"/>
        <dbReference type="ChEBI" id="CHEBI:58405"/>
        <dbReference type="ChEBI" id="CHEBI:60033"/>
        <dbReference type="ChEBI" id="CHEBI:78435"/>
        <dbReference type="EC" id="2.4.99.28"/>
    </reaction>
</comment>
<accession>A0A512PI83</accession>
<dbReference type="InterPro" id="IPR012338">
    <property type="entry name" value="Beta-lactam/transpept-like"/>
</dbReference>
<keyword evidence="7" id="KW-0378">Hydrolase</keyword>
<evidence type="ECO:0000256" key="9">
    <source>
        <dbReference type="ARBA" id="ARBA00022984"/>
    </source>
</evidence>
<dbReference type="InterPro" id="IPR001460">
    <property type="entry name" value="PCN-bd_Tpept"/>
</dbReference>
<dbReference type="EMBL" id="BKAL01000017">
    <property type="protein sequence ID" value="GEP70893.1"/>
    <property type="molecule type" value="Genomic_DNA"/>
</dbReference>
<evidence type="ECO:0000256" key="13">
    <source>
        <dbReference type="ARBA" id="ARBA00049902"/>
    </source>
</evidence>
<dbReference type="RefSeq" id="WP_146954663.1">
    <property type="nucleotide sequence ID" value="NZ_BAABBJ010000013.1"/>
</dbReference>
<evidence type="ECO:0000256" key="11">
    <source>
        <dbReference type="ARBA" id="ARBA00023316"/>
    </source>
</evidence>
<dbReference type="Gene3D" id="1.10.3810.10">
    <property type="entry name" value="Biosynthetic peptidoglycan transglycosylase-like"/>
    <property type="match status" value="1"/>
</dbReference>
<feature type="domain" description="PASTA" evidence="15">
    <location>
        <begin position="707"/>
        <end position="774"/>
    </location>
</feature>
<dbReference type="GO" id="GO:0030288">
    <property type="term" value="C:outer membrane-bounded periplasmic space"/>
    <property type="evidence" value="ECO:0007669"/>
    <property type="project" value="TreeGrafter"/>
</dbReference>
<keyword evidence="4" id="KW-0645">Protease</keyword>
<keyword evidence="11" id="KW-0961">Cell wall biogenesis/degradation</keyword>
<evidence type="ECO:0000256" key="4">
    <source>
        <dbReference type="ARBA" id="ARBA00022670"/>
    </source>
</evidence>
<dbReference type="PANTHER" id="PTHR32282">
    <property type="entry name" value="BINDING PROTEIN TRANSPEPTIDASE, PUTATIVE-RELATED"/>
    <property type="match status" value="1"/>
</dbReference>
<dbReference type="InterPro" id="IPR050396">
    <property type="entry name" value="Glycosyltr_51/Transpeptidase"/>
</dbReference>
<feature type="compositionally biased region" description="Pro residues" evidence="14">
    <location>
        <begin position="779"/>
        <end position="793"/>
    </location>
</feature>
<comment type="similarity">
    <text evidence="2">In the N-terminal section; belongs to the glycosyltransferase 51 family.</text>
</comment>
<dbReference type="Gene3D" id="3.40.710.10">
    <property type="entry name" value="DD-peptidase/beta-lactamase superfamily"/>
    <property type="match status" value="1"/>
</dbReference>
<keyword evidence="6" id="KW-0808">Transferase</keyword>
<evidence type="ECO:0000313" key="17">
    <source>
        <dbReference type="Proteomes" id="UP000321798"/>
    </source>
</evidence>
<keyword evidence="8" id="KW-0133">Cell shape</keyword>
<keyword evidence="17" id="KW-1185">Reference proteome</keyword>
<dbReference type="InterPro" id="IPR001264">
    <property type="entry name" value="Glyco_trans_51"/>
</dbReference>
<evidence type="ECO:0000256" key="14">
    <source>
        <dbReference type="SAM" id="MobiDB-lite"/>
    </source>
</evidence>
<evidence type="ECO:0000256" key="2">
    <source>
        <dbReference type="ARBA" id="ARBA00007739"/>
    </source>
</evidence>
<dbReference type="GO" id="GO:0009002">
    <property type="term" value="F:serine-type D-Ala-D-Ala carboxypeptidase activity"/>
    <property type="evidence" value="ECO:0007669"/>
    <property type="project" value="UniProtKB-EC"/>
</dbReference>
<comment type="caution">
    <text evidence="16">The sequence shown here is derived from an EMBL/GenBank/DDBJ whole genome shotgun (WGS) entry which is preliminary data.</text>
</comment>
<feature type="region of interest" description="Disordered" evidence="14">
    <location>
        <begin position="672"/>
        <end position="710"/>
    </location>
</feature>
<keyword evidence="5" id="KW-0328">Glycosyltransferase</keyword>
<dbReference type="Pfam" id="PF00905">
    <property type="entry name" value="Transpeptidase"/>
    <property type="match status" value="1"/>
</dbReference>
<evidence type="ECO:0000313" key="16">
    <source>
        <dbReference type="EMBL" id="GEP70893.1"/>
    </source>
</evidence>
<feature type="region of interest" description="Disordered" evidence="14">
    <location>
        <begin position="776"/>
        <end position="807"/>
    </location>
</feature>
<dbReference type="SMART" id="SM00740">
    <property type="entry name" value="PASTA"/>
    <property type="match status" value="1"/>
</dbReference>
<dbReference type="Pfam" id="PF00912">
    <property type="entry name" value="Transgly"/>
    <property type="match status" value="1"/>
</dbReference>
<evidence type="ECO:0000259" key="15">
    <source>
        <dbReference type="PROSITE" id="PS51178"/>
    </source>
</evidence>
<name>A0A512PI83_9CELL</name>
<dbReference type="AlphaFoldDB" id="A0A512PI83"/>
<evidence type="ECO:0000256" key="5">
    <source>
        <dbReference type="ARBA" id="ARBA00022676"/>
    </source>
</evidence>
<keyword evidence="9" id="KW-0573">Peptidoglycan synthesis</keyword>
<dbReference type="OrthoDB" id="9766909at2"/>
<dbReference type="Pfam" id="PF03793">
    <property type="entry name" value="PASTA"/>
    <property type="match status" value="1"/>
</dbReference>
<evidence type="ECO:0000256" key="1">
    <source>
        <dbReference type="ARBA" id="ARBA00007090"/>
    </source>
</evidence>
<comment type="catalytic activity">
    <reaction evidence="12">
        <text>Preferential cleavage: (Ac)2-L-Lys-D-Ala-|-D-Ala. Also transpeptidation of peptidyl-alanyl moieties that are N-acyl substituents of D-alanine.</text>
        <dbReference type="EC" id="3.4.16.4"/>
    </reaction>
</comment>
<evidence type="ECO:0000256" key="7">
    <source>
        <dbReference type="ARBA" id="ARBA00022801"/>
    </source>
</evidence>
<evidence type="ECO:0000256" key="12">
    <source>
        <dbReference type="ARBA" id="ARBA00034000"/>
    </source>
</evidence>
<feature type="region of interest" description="Disordered" evidence="14">
    <location>
        <begin position="1"/>
        <end position="32"/>
    </location>
</feature>
<evidence type="ECO:0000256" key="8">
    <source>
        <dbReference type="ARBA" id="ARBA00022960"/>
    </source>
</evidence>
<dbReference type="CDD" id="cd06577">
    <property type="entry name" value="PASTA_pknB"/>
    <property type="match status" value="1"/>
</dbReference>
<reference evidence="16 17" key="1">
    <citation type="submission" date="2019-07" db="EMBL/GenBank/DDBJ databases">
        <title>Whole genome shotgun sequence of Cellulomonas soli NBRC 109434.</title>
        <authorList>
            <person name="Hosoyama A."/>
            <person name="Uohara A."/>
            <person name="Ohji S."/>
            <person name="Ichikawa N."/>
        </authorList>
    </citation>
    <scope>NUCLEOTIDE SEQUENCE [LARGE SCALE GENOMIC DNA]</scope>
    <source>
        <strain evidence="16 17">NBRC 109434</strain>
    </source>
</reference>
<dbReference type="SUPFAM" id="SSF53955">
    <property type="entry name" value="Lysozyme-like"/>
    <property type="match status" value="1"/>
</dbReference>
<feature type="compositionally biased region" description="Low complexity" evidence="14">
    <location>
        <begin position="685"/>
        <end position="710"/>
    </location>
</feature>
<keyword evidence="10" id="KW-0511">Multifunctional enzyme</keyword>
<dbReference type="GO" id="GO:0009252">
    <property type="term" value="P:peptidoglycan biosynthetic process"/>
    <property type="evidence" value="ECO:0007669"/>
    <property type="project" value="UniProtKB-KW"/>
</dbReference>
<dbReference type="SUPFAM" id="SSF56601">
    <property type="entry name" value="beta-lactamase/transpeptidase-like"/>
    <property type="match status" value="1"/>
</dbReference>
<organism evidence="16 17">
    <name type="scientific">Cellulomonas soli</name>
    <dbReference type="NCBI Taxonomy" id="931535"/>
    <lineage>
        <taxon>Bacteria</taxon>
        <taxon>Bacillati</taxon>
        <taxon>Actinomycetota</taxon>
        <taxon>Actinomycetes</taxon>
        <taxon>Micrococcales</taxon>
        <taxon>Cellulomonadaceae</taxon>
        <taxon>Cellulomonas</taxon>
    </lineage>
</organism>
<dbReference type="InterPro" id="IPR036950">
    <property type="entry name" value="PBP_transglycosylase"/>
</dbReference>
<dbReference type="GO" id="GO:0006508">
    <property type="term" value="P:proteolysis"/>
    <property type="evidence" value="ECO:0007669"/>
    <property type="project" value="UniProtKB-KW"/>
</dbReference>
<dbReference type="PROSITE" id="PS51178">
    <property type="entry name" value="PASTA"/>
    <property type="match status" value="1"/>
</dbReference>
<dbReference type="Proteomes" id="UP000321798">
    <property type="component" value="Unassembled WGS sequence"/>
</dbReference>
<sequence>MAGTNRRAQPAPPRRSSRSSRARQPEPKAKRRFFDYPRSGYTGLHRWMPSWRFMLGSFLTGVFLVAGALVAAYAKVQPPNPSDDIFAQTTTVYYADTVNADGSVTPGEVMGTFADQKREIVDFATLPKYVGDAVVASEDRTFYTNSGVDLKGIARAFVNNVSGGATQGASTLTQQYVERYYVNKTTSDYLGKFNEALLAVKISRQESKEEILGRYLNTIYFGRDSYGIQAAAQSYFNVNAADLTISQAALLSGVIPSPNNWDPAVSPDKAEQKWNRVLDNMVEDGWITADERAAQTFPETVVYTRSETYRGPAGYLLEMVRDEIIANVPSITDESLDRGGYKIVTTIQKPVQDQAVAAVNSLWDGTLADGAVPSDRMKVAIASVDPADGGIVALYGGKDYLEDSINRATYDAVQAGSTFKPFALVAALESGIPLTKTYNGASPQTFGDWSPGNFDGEQFGDIDLIKATAQSVNTVYAQLNIEVGPDKTVAVARDAGVTTEVEANAANVLGTATVHPIDMAGAYATFAAQGWQADPFIVRTITNPDDSLAYQGGDERSQVIPSDVMADATYAMTQVVQEGSGKTWVKPLGKSIAGKTGTSTGNKSAWFVGYTPTIATAVAFSQVGEDGKSQDTITPFGNKANGKKITEITGATWPSALWAAYMGPVLDMPQFAKDDEFPPRANVGPSPSASPTVTETPTEAPPTETAAPAQVTVPSGLNDKLEADATSALLQNGLVPAVTSEYSDSVTKGRVIRTDPGGGTTLDTGSTVALVISLGPKPVETPAPTVAPTPTPTPSQTAQGGQGGQGG</sequence>